<evidence type="ECO:0000256" key="2">
    <source>
        <dbReference type="SAM" id="Phobius"/>
    </source>
</evidence>
<gene>
    <name evidence="3" type="ORF">GIL414_LOCUS67674</name>
</gene>
<feature type="compositionally biased region" description="Basic residues" evidence="1">
    <location>
        <begin position="56"/>
        <end position="74"/>
    </location>
</feature>
<comment type="caution">
    <text evidence="3">The sequence shown here is derived from an EMBL/GenBank/DDBJ whole genome shotgun (WGS) entry which is preliminary data.</text>
</comment>
<dbReference type="EMBL" id="CAJOBJ010326434">
    <property type="protein sequence ID" value="CAF5175910.1"/>
    <property type="molecule type" value="Genomic_DNA"/>
</dbReference>
<evidence type="ECO:0000256" key="1">
    <source>
        <dbReference type="SAM" id="MobiDB-lite"/>
    </source>
</evidence>
<feature type="region of interest" description="Disordered" evidence="1">
    <location>
        <begin position="56"/>
        <end position="90"/>
    </location>
</feature>
<keyword evidence="2" id="KW-0812">Transmembrane</keyword>
<accession>A0A8S3H1A6</accession>
<evidence type="ECO:0000313" key="4">
    <source>
        <dbReference type="Proteomes" id="UP000681720"/>
    </source>
</evidence>
<organism evidence="3 4">
    <name type="scientific">Rotaria magnacalcarata</name>
    <dbReference type="NCBI Taxonomy" id="392030"/>
    <lineage>
        <taxon>Eukaryota</taxon>
        <taxon>Metazoa</taxon>
        <taxon>Spiralia</taxon>
        <taxon>Gnathifera</taxon>
        <taxon>Rotifera</taxon>
        <taxon>Eurotatoria</taxon>
        <taxon>Bdelloidea</taxon>
        <taxon>Philodinida</taxon>
        <taxon>Philodinidae</taxon>
        <taxon>Rotaria</taxon>
    </lineage>
</organism>
<feature type="transmembrane region" description="Helical" evidence="2">
    <location>
        <begin position="6"/>
        <end position="24"/>
    </location>
</feature>
<sequence>IINFYQWRLICWTCFLLTLIHFAYKYQSRKEIHNEQLCRLNLNLIQTEATFHRVSRQLKRARSKSRSRSRSIRLRQREDRHTSPLTQTQSQFIDHDENKENVPQNTLIDDENDQSFVHYTNKLRYSRIIPKSSKSTRILLGSKQINNTIDNY</sequence>
<keyword evidence="2" id="KW-0472">Membrane</keyword>
<keyword evidence="2" id="KW-1133">Transmembrane helix</keyword>
<feature type="non-terminal residue" evidence="3">
    <location>
        <position position="1"/>
    </location>
</feature>
<dbReference type="AlphaFoldDB" id="A0A8S3H1A6"/>
<proteinExistence type="predicted"/>
<evidence type="ECO:0000313" key="3">
    <source>
        <dbReference type="EMBL" id="CAF5175910.1"/>
    </source>
</evidence>
<reference evidence="3" key="1">
    <citation type="submission" date="2021-02" db="EMBL/GenBank/DDBJ databases">
        <authorList>
            <person name="Nowell W R."/>
        </authorList>
    </citation>
    <scope>NUCLEOTIDE SEQUENCE</scope>
</reference>
<protein>
    <submittedName>
        <fullName evidence="3">Uncharacterized protein</fullName>
    </submittedName>
</protein>
<dbReference type="Proteomes" id="UP000681720">
    <property type="component" value="Unassembled WGS sequence"/>
</dbReference>
<name>A0A8S3H1A6_9BILA</name>